<dbReference type="OrthoDB" id="9813074at2"/>
<keyword evidence="8" id="KW-1185">Reference proteome</keyword>
<evidence type="ECO:0000256" key="2">
    <source>
        <dbReference type="ARBA" id="ARBA00022692"/>
    </source>
</evidence>
<dbReference type="SUPFAM" id="SSF144091">
    <property type="entry name" value="Rhomboid-like"/>
    <property type="match status" value="1"/>
</dbReference>
<feature type="transmembrane region" description="Helical" evidence="5">
    <location>
        <begin position="220"/>
        <end position="241"/>
    </location>
</feature>
<sequence>MKPRLLRLPAPFAGYWHVQRRPRPLPPHWRSLTGSGGITSYSQRQEMILVLSACGLPHQLWRFRQKEYLYVPALLEGLARQELQHFHAEKQRPPAPRDLPPALHARCWLAALPLLLLILWHGLRSGWWPLPEGLPPPESWEQAGALDNVRLRVYGEWQRLFTALTLHADAAHLAGNILLGGIMLPLLARLTGPGRALLLTMLGGGLGNLLTVVLRREFVLSLGFSTAVFAAIGALAGFMVLHHEGKRHLPLVAGVGILAMWGMGEGNVDYLAHICGLAAGTALGLWEALRSARRWPGLPQWLSALLALMLPVLAWMRAFQQG</sequence>
<feature type="domain" description="Peptidase S54 rhomboid" evidence="6">
    <location>
        <begin position="155"/>
        <end position="285"/>
    </location>
</feature>
<comment type="subcellular location">
    <subcellularLocation>
        <location evidence="1">Membrane</location>
        <topology evidence="1">Multi-pass membrane protein</topology>
    </subcellularLocation>
</comment>
<reference evidence="8" key="1">
    <citation type="submission" date="2016-10" db="EMBL/GenBank/DDBJ databases">
        <authorList>
            <person name="Wegmann U."/>
        </authorList>
    </citation>
    <scope>NUCLEOTIDE SEQUENCE [LARGE SCALE GENOMIC DNA]</scope>
</reference>
<organism evidence="7 8">
    <name type="scientific">Desulfovibrio piger</name>
    <dbReference type="NCBI Taxonomy" id="901"/>
    <lineage>
        <taxon>Bacteria</taxon>
        <taxon>Pseudomonadati</taxon>
        <taxon>Thermodesulfobacteriota</taxon>
        <taxon>Desulfovibrionia</taxon>
        <taxon>Desulfovibrionales</taxon>
        <taxon>Desulfovibrionaceae</taxon>
        <taxon>Desulfovibrio</taxon>
    </lineage>
</organism>
<dbReference type="PANTHER" id="PTHR43066">
    <property type="entry name" value="RHOMBOID-RELATED PROTEIN"/>
    <property type="match status" value="1"/>
</dbReference>
<dbReference type="Gene3D" id="1.20.1540.10">
    <property type="entry name" value="Rhomboid-like"/>
    <property type="match status" value="1"/>
</dbReference>
<dbReference type="Pfam" id="PF01694">
    <property type="entry name" value="Rhomboid"/>
    <property type="match status" value="1"/>
</dbReference>
<dbReference type="Proteomes" id="UP000186323">
    <property type="component" value="Chromosome I"/>
</dbReference>
<accession>A0A1K1LBV6</accession>
<dbReference type="InterPro" id="IPR035952">
    <property type="entry name" value="Rhomboid-like_sf"/>
</dbReference>
<dbReference type="InterPro" id="IPR022764">
    <property type="entry name" value="Peptidase_S54_rhomboid_dom"/>
</dbReference>
<keyword evidence="3 5" id="KW-1133">Transmembrane helix</keyword>
<name>A0A1K1LBV6_9BACT</name>
<proteinExistence type="predicted"/>
<dbReference type="RefSeq" id="WP_072332141.1">
    <property type="nucleotide sequence ID" value="NZ_DBGALU010000102.1"/>
</dbReference>
<evidence type="ECO:0000256" key="4">
    <source>
        <dbReference type="ARBA" id="ARBA00023136"/>
    </source>
</evidence>
<dbReference type="AlphaFoldDB" id="A0A1K1LBV6"/>
<feature type="transmembrane region" description="Helical" evidence="5">
    <location>
        <begin position="270"/>
        <end position="289"/>
    </location>
</feature>
<evidence type="ECO:0000313" key="7">
    <source>
        <dbReference type="EMBL" id="SFV72189.1"/>
    </source>
</evidence>
<dbReference type="GO" id="GO:0016020">
    <property type="term" value="C:membrane"/>
    <property type="evidence" value="ECO:0007669"/>
    <property type="project" value="UniProtKB-SubCell"/>
</dbReference>
<dbReference type="PANTHER" id="PTHR43066:SF5">
    <property type="entry name" value="RHOMBOID-LIKE PROTEIN 11, CHLOROPLASTIC-RELATED"/>
    <property type="match status" value="1"/>
</dbReference>
<dbReference type="GO" id="GO:0004252">
    <property type="term" value="F:serine-type endopeptidase activity"/>
    <property type="evidence" value="ECO:0007669"/>
    <property type="project" value="InterPro"/>
</dbReference>
<feature type="transmembrane region" description="Helical" evidence="5">
    <location>
        <begin position="196"/>
        <end position="214"/>
    </location>
</feature>
<keyword evidence="4 5" id="KW-0472">Membrane</keyword>
<feature type="transmembrane region" description="Helical" evidence="5">
    <location>
        <begin position="301"/>
        <end position="319"/>
    </location>
</feature>
<evidence type="ECO:0000259" key="6">
    <source>
        <dbReference type="Pfam" id="PF01694"/>
    </source>
</evidence>
<gene>
    <name evidence="7" type="ORF">DESPIGER_0296</name>
</gene>
<evidence type="ECO:0000256" key="1">
    <source>
        <dbReference type="ARBA" id="ARBA00004141"/>
    </source>
</evidence>
<evidence type="ECO:0000256" key="5">
    <source>
        <dbReference type="SAM" id="Phobius"/>
    </source>
</evidence>
<dbReference type="KEGG" id="dpg:DESPIGER_0296"/>
<evidence type="ECO:0000256" key="3">
    <source>
        <dbReference type="ARBA" id="ARBA00022989"/>
    </source>
</evidence>
<protein>
    <submittedName>
        <fullName evidence="7">Rhomboid family protein</fullName>
    </submittedName>
</protein>
<evidence type="ECO:0000313" key="8">
    <source>
        <dbReference type="Proteomes" id="UP000186323"/>
    </source>
</evidence>
<dbReference type="EMBL" id="LT630450">
    <property type="protein sequence ID" value="SFV72189.1"/>
    <property type="molecule type" value="Genomic_DNA"/>
</dbReference>
<keyword evidence="2 5" id="KW-0812">Transmembrane</keyword>